<dbReference type="STRING" id="145388.A0A0D2LXB7"/>
<keyword evidence="2" id="KW-1185">Reference proteome</keyword>
<dbReference type="KEGG" id="mng:MNEG_11887"/>
<protein>
    <submittedName>
        <fullName evidence="1">Uncharacterized protein</fullName>
    </submittedName>
</protein>
<dbReference type="Proteomes" id="UP000054498">
    <property type="component" value="Unassembled WGS sequence"/>
</dbReference>
<reference evidence="1 2" key="1">
    <citation type="journal article" date="2013" name="BMC Genomics">
        <title>Reconstruction of the lipid metabolism for the microalga Monoraphidium neglectum from its genome sequence reveals characteristics suitable for biofuel production.</title>
        <authorList>
            <person name="Bogen C."/>
            <person name="Al-Dilaimi A."/>
            <person name="Albersmeier A."/>
            <person name="Wichmann J."/>
            <person name="Grundmann M."/>
            <person name="Rupp O."/>
            <person name="Lauersen K.J."/>
            <person name="Blifernez-Klassen O."/>
            <person name="Kalinowski J."/>
            <person name="Goesmann A."/>
            <person name="Mussgnug J.H."/>
            <person name="Kruse O."/>
        </authorList>
    </citation>
    <scope>NUCLEOTIDE SEQUENCE [LARGE SCALE GENOMIC DNA]</scope>
    <source>
        <strain evidence="1 2">SAG 48.87</strain>
    </source>
</reference>
<dbReference type="EMBL" id="KK103173">
    <property type="protein sequence ID" value="KIY96074.1"/>
    <property type="molecule type" value="Genomic_DNA"/>
</dbReference>
<evidence type="ECO:0000313" key="1">
    <source>
        <dbReference type="EMBL" id="KIY96074.1"/>
    </source>
</evidence>
<accession>A0A0D2LXB7</accession>
<organism evidence="1 2">
    <name type="scientific">Monoraphidium neglectum</name>
    <dbReference type="NCBI Taxonomy" id="145388"/>
    <lineage>
        <taxon>Eukaryota</taxon>
        <taxon>Viridiplantae</taxon>
        <taxon>Chlorophyta</taxon>
        <taxon>core chlorophytes</taxon>
        <taxon>Chlorophyceae</taxon>
        <taxon>CS clade</taxon>
        <taxon>Sphaeropleales</taxon>
        <taxon>Selenastraceae</taxon>
        <taxon>Monoraphidium</taxon>
    </lineage>
</organism>
<dbReference type="RefSeq" id="XP_013895094.1">
    <property type="nucleotide sequence ID" value="XM_014039640.1"/>
</dbReference>
<dbReference type="OrthoDB" id="535128at2759"/>
<gene>
    <name evidence="1" type="ORF">MNEG_11887</name>
</gene>
<name>A0A0D2LXB7_9CHLO</name>
<dbReference type="GeneID" id="25729194"/>
<proteinExistence type="predicted"/>
<sequence length="216" mass="22128">MEELWFSRDEVAAAVAVLRRGGGSSGEAGGGIGGRGAAARMLLAAGGKRRGRKGRVNLDFGMQAVTPAPRVQPAWVPQLQLHMLCTGCLTALLVSRTAENGLRVFRVWRDDSYLWGLVAILTTLMTHHVAAGKAPTGSQFASMAGQSELLSRTCELAKRAVVIAEPGCGAGGEAAPVTGAGGLKIRIVGEASAGPGAAALVPPPCPDGSNTSAFWV</sequence>
<dbReference type="AlphaFoldDB" id="A0A0D2LXB7"/>
<evidence type="ECO:0000313" key="2">
    <source>
        <dbReference type="Proteomes" id="UP000054498"/>
    </source>
</evidence>